<keyword evidence="1" id="KW-0732">Signal</keyword>
<protein>
    <submittedName>
        <fullName evidence="2">Uncharacterized protein</fullName>
    </submittedName>
</protein>
<comment type="caution">
    <text evidence="2">The sequence shown here is derived from an EMBL/GenBank/DDBJ whole genome shotgun (WGS) entry which is preliminary data.</text>
</comment>
<dbReference type="EMBL" id="SLTR01000004">
    <property type="protein sequence ID" value="TDB04366.1"/>
    <property type="molecule type" value="Genomic_DNA"/>
</dbReference>
<proteinExistence type="predicted"/>
<feature type="signal peptide" evidence="1">
    <location>
        <begin position="1"/>
        <end position="30"/>
    </location>
</feature>
<keyword evidence="3" id="KW-1185">Reference proteome</keyword>
<dbReference type="Proteomes" id="UP000294823">
    <property type="component" value="Unassembled WGS sequence"/>
</dbReference>
<evidence type="ECO:0000313" key="2">
    <source>
        <dbReference type="EMBL" id="TDB04366.1"/>
    </source>
</evidence>
<evidence type="ECO:0000256" key="1">
    <source>
        <dbReference type="SAM" id="SignalP"/>
    </source>
</evidence>
<organism evidence="2 3">
    <name type="scientific">Halomonas marinisediminis</name>
    <dbReference type="NCBI Taxonomy" id="2546095"/>
    <lineage>
        <taxon>Bacteria</taxon>
        <taxon>Pseudomonadati</taxon>
        <taxon>Pseudomonadota</taxon>
        <taxon>Gammaproteobacteria</taxon>
        <taxon>Oceanospirillales</taxon>
        <taxon>Halomonadaceae</taxon>
        <taxon>Halomonas</taxon>
    </lineage>
</organism>
<dbReference type="RefSeq" id="WP_132041833.1">
    <property type="nucleotide sequence ID" value="NZ_SLTR01000004.1"/>
</dbReference>
<reference evidence="2 3" key="1">
    <citation type="submission" date="2019-03" db="EMBL/GenBank/DDBJ databases">
        <title>Halomonas marinisediminis sp. nov., a moderately halophilic bacterium isolated from the Bohai Gulf.</title>
        <authorList>
            <person name="Ji X."/>
        </authorList>
    </citation>
    <scope>NUCLEOTIDE SEQUENCE [LARGE SCALE GENOMIC DNA]</scope>
    <source>
        <strain evidence="2 3">204</strain>
    </source>
</reference>
<name>A0ABY2DC11_9GAMM</name>
<evidence type="ECO:0000313" key="3">
    <source>
        <dbReference type="Proteomes" id="UP000294823"/>
    </source>
</evidence>
<accession>A0ABY2DC11</accession>
<feature type="chain" id="PRO_5046053139" evidence="1">
    <location>
        <begin position="31"/>
        <end position="241"/>
    </location>
</feature>
<gene>
    <name evidence="2" type="ORF">E0702_04735</name>
</gene>
<sequence>MNSRAFRQGTASRLGWGCAAALFLAAGSQAATLSTELSTEVLAEASGTTTYQRLESASLLDGDRLYAEVSQSRAAHDGFYRGDVIADGEMGQMRAGFNIGGLDVDFGARLQTQIDDRVELVSVVNFTPAGPNLVSQTLRDPGGMAAQVGNGTLSVTDVTPGGVDLAGLADFSGIALNDAKGFTSALHNITRGAIVSGVVSNASSRNIQQRIDISVRLNNIGALDAARKRAAILDSFSGILR</sequence>